<comment type="catalytic activity">
    <reaction evidence="7 8">
        <text>adenosine(34) in tRNA + H2O + H(+) = inosine(34) in tRNA + NH4(+)</text>
        <dbReference type="Rhea" id="RHEA:43168"/>
        <dbReference type="Rhea" id="RHEA-COMP:10373"/>
        <dbReference type="Rhea" id="RHEA-COMP:10374"/>
        <dbReference type="ChEBI" id="CHEBI:15377"/>
        <dbReference type="ChEBI" id="CHEBI:15378"/>
        <dbReference type="ChEBI" id="CHEBI:28938"/>
        <dbReference type="ChEBI" id="CHEBI:74411"/>
        <dbReference type="ChEBI" id="CHEBI:82852"/>
        <dbReference type="EC" id="3.5.4.33"/>
    </reaction>
</comment>
<dbReference type="Gene3D" id="3.40.140.10">
    <property type="entry name" value="Cytidine Deaminase, domain 2"/>
    <property type="match status" value="1"/>
</dbReference>
<dbReference type="PROSITE" id="PS51747">
    <property type="entry name" value="CYT_DCMP_DEAMINASES_2"/>
    <property type="match status" value="1"/>
</dbReference>
<dbReference type="SUPFAM" id="SSF53927">
    <property type="entry name" value="Cytidine deaminase-like"/>
    <property type="match status" value="1"/>
</dbReference>
<comment type="caution">
    <text evidence="10">The sequence shown here is derived from an EMBL/GenBank/DDBJ whole genome shotgun (WGS) entry which is preliminary data.</text>
</comment>
<feature type="binding site" evidence="8">
    <location>
        <position position="84"/>
    </location>
    <ligand>
        <name>Zn(2+)</name>
        <dbReference type="ChEBI" id="CHEBI:29105"/>
        <note>catalytic</note>
    </ligand>
</feature>
<keyword evidence="3 8" id="KW-0819">tRNA processing</keyword>
<evidence type="ECO:0000256" key="1">
    <source>
        <dbReference type="ARBA" id="ARBA00010669"/>
    </source>
</evidence>
<evidence type="ECO:0000256" key="5">
    <source>
        <dbReference type="ARBA" id="ARBA00022801"/>
    </source>
</evidence>
<accession>A0ABT5IFW7</accession>
<dbReference type="InterPro" id="IPR016193">
    <property type="entry name" value="Cytidine_deaminase-like"/>
</dbReference>
<evidence type="ECO:0000256" key="8">
    <source>
        <dbReference type="HAMAP-Rule" id="MF_00972"/>
    </source>
</evidence>
<feature type="active site" description="Proton donor" evidence="8">
    <location>
        <position position="56"/>
    </location>
</feature>
<dbReference type="EC" id="3.5.4.33" evidence="8"/>
<evidence type="ECO:0000256" key="2">
    <source>
        <dbReference type="ARBA" id="ARBA00011738"/>
    </source>
</evidence>
<feature type="binding site" evidence="8">
    <location>
        <position position="54"/>
    </location>
    <ligand>
        <name>Zn(2+)</name>
        <dbReference type="ChEBI" id="CHEBI:29105"/>
        <note>catalytic</note>
    </ligand>
</feature>
<protein>
    <recommendedName>
        <fullName evidence="8">tRNA-specific adenosine deaminase</fullName>
        <ecNumber evidence="8">3.5.4.33</ecNumber>
    </recommendedName>
</protein>
<evidence type="ECO:0000256" key="6">
    <source>
        <dbReference type="ARBA" id="ARBA00022833"/>
    </source>
</evidence>
<dbReference type="PANTHER" id="PTHR11079:SF202">
    <property type="entry name" value="TRNA-SPECIFIC ADENOSINE DEAMINASE"/>
    <property type="match status" value="1"/>
</dbReference>
<dbReference type="PROSITE" id="PS00903">
    <property type="entry name" value="CYT_DCMP_DEAMINASES_1"/>
    <property type="match status" value="1"/>
</dbReference>
<dbReference type="InterPro" id="IPR016192">
    <property type="entry name" value="APOBEC/CMP_deaminase_Zn-bd"/>
</dbReference>
<dbReference type="InterPro" id="IPR028883">
    <property type="entry name" value="tRNA_aden_deaminase"/>
</dbReference>
<evidence type="ECO:0000256" key="3">
    <source>
        <dbReference type="ARBA" id="ARBA00022694"/>
    </source>
</evidence>
<keyword evidence="4 8" id="KW-0479">Metal-binding</keyword>
<comment type="subunit">
    <text evidence="2 8">Homodimer.</text>
</comment>
<feature type="domain" description="CMP/dCMP-type deaminase" evidence="9">
    <location>
        <begin position="1"/>
        <end position="112"/>
    </location>
</feature>
<dbReference type="Proteomes" id="UP001216595">
    <property type="component" value="Unassembled WGS sequence"/>
</dbReference>
<evidence type="ECO:0000256" key="4">
    <source>
        <dbReference type="ARBA" id="ARBA00022723"/>
    </source>
</evidence>
<keyword evidence="6 8" id="KW-0862">Zinc</keyword>
<dbReference type="InterPro" id="IPR058535">
    <property type="entry name" value="MafB19-deam"/>
</dbReference>
<dbReference type="GO" id="GO:0052717">
    <property type="term" value="F:tRNA-specific adenosine-34 deaminase activity"/>
    <property type="evidence" value="ECO:0007669"/>
    <property type="project" value="UniProtKB-EC"/>
</dbReference>
<dbReference type="Pfam" id="PF14437">
    <property type="entry name" value="MafB19-deam"/>
    <property type="match status" value="1"/>
</dbReference>
<dbReference type="EMBL" id="JAQQKW010000007">
    <property type="protein sequence ID" value="MDC7695092.1"/>
    <property type="molecule type" value="Genomic_DNA"/>
</dbReference>
<comment type="function">
    <text evidence="8">Catalyzes the deamination of adenosine to inosine at the wobble position 34 of tRNA(Arg2).</text>
</comment>
<sequence>MTDETLMRLALDEAEKAAQAGEVPIGALIYDPSSKTVIARAKNAPISLNDPSAHAEILALRAAGQVVGNYRLTDLWLYVTLEPCAMCAGALSHARIGRVIYGASDPKGGAVESGPRFFAQPTCHWAPDVTGGVLEAETSQVLKDFFRQRRKVRTSEGAPDEA</sequence>
<keyword evidence="5 8" id="KW-0378">Hydrolase</keyword>
<dbReference type="NCBIfam" id="NF008113">
    <property type="entry name" value="PRK10860.1"/>
    <property type="match status" value="1"/>
</dbReference>
<evidence type="ECO:0000313" key="10">
    <source>
        <dbReference type="EMBL" id="MDC7695092.1"/>
    </source>
</evidence>
<gene>
    <name evidence="8 10" type="primary">tadA</name>
    <name evidence="10" type="ORF">PQU94_12465</name>
</gene>
<evidence type="ECO:0000313" key="11">
    <source>
        <dbReference type="Proteomes" id="UP001216595"/>
    </source>
</evidence>
<dbReference type="RefSeq" id="WP_272741782.1">
    <property type="nucleotide sequence ID" value="NZ_JAQQKW010000007.1"/>
</dbReference>
<keyword evidence="11" id="KW-1185">Reference proteome</keyword>
<proteinExistence type="inferred from homology"/>
<reference evidence="10 11" key="1">
    <citation type="submission" date="2023-01" db="EMBL/GenBank/DDBJ databases">
        <title>Novel species of the genus Asticcacaulis isolated from rivers.</title>
        <authorList>
            <person name="Lu H."/>
        </authorList>
    </citation>
    <scope>NUCLEOTIDE SEQUENCE [LARGE SCALE GENOMIC DNA]</scope>
    <source>
        <strain evidence="10 11">DXS10W</strain>
    </source>
</reference>
<organism evidence="10 11">
    <name type="scientific">Asticcacaulis currens</name>
    <dbReference type="NCBI Taxonomy" id="2984210"/>
    <lineage>
        <taxon>Bacteria</taxon>
        <taxon>Pseudomonadati</taxon>
        <taxon>Pseudomonadota</taxon>
        <taxon>Alphaproteobacteria</taxon>
        <taxon>Caulobacterales</taxon>
        <taxon>Caulobacteraceae</taxon>
        <taxon>Asticcacaulis</taxon>
    </lineage>
</organism>
<feature type="binding site" evidence="8">
    <location>
        <position position="87"/>
    </location>
    <ligand>
        <name>Zn(2+)</name>
        <dbReference type="ChEBI" id="CHEBI:29105"/>
        <note>catalytic</note>
    </ligand>
</feature>
<evidence type="ECO:0000259" key="9">
    <source>
        <dbReference type="PROSITE" id="PS51747"/>
    </source>
</evidence>
<comment type="similarity">
    <text evidence="1">Belongs to the cytidine and deoxycytidylate deaminase family. ADAT2 subfamily.</text>
</comment>
<name>A0ABT5IFW7_9CAUL</name>
<comment type="cofactor">
    <cofactor evidence="8">
        <name>Zn(2+)</name>
        <dbReference type="ChEBI" id="CHEBI:29105"/>
    </cofactor>
    <text evidence="8">Binds 1 zinc ion per subunit.</text>
</comment>
<evidence type="ECO:0000256" key="7">
    <source>
        <dbReference type="ARBA" id="ARBA00048045"/>
    </source>
</evidence>
<dbReference type="InterPro" id="IPR002125">
    <property type="entry name" value="CMP_dCMP_dom"/>
</dbReference>
<dbReference type="PANTHER" id="PTHR11079">
    <property type="entry name" value="CYTOSINE DEAMINASE FAMILY MEMBER"/>
    <property type="match status" value="1"/>
</dbReference>
<dbReference type="CDD" id="cd01285">
    <property type="entry name" value="nucleoside_deaminase"/>
    <property type="match status" value="1"/>
</dbReference>
<dbReference type="HAMAP" id="MF_00972">
    <property type="entry name" value="tRNA_aden_deaminase"/>
    <property type="match status" value="1"/>
</dbReference>